<organism evidence="2">
    <name type="scientific">Sesamum calycinum</name>
    <dbReference type="NCBI Taxonomy" id="2727403"/>
    <lineage>
        <taxon>Eukaryota</taxon>
        <taxon>Viridiplantae</taxon>
        <taxon>Streptophyta</taxon>
        <taxon>Embryophyta</taxon>
        <taxon>Tracheophyta</taxon>
        <taxon>Spermatophyta</taxon>
        <taxon>Magnoliopsida</taxon>
        <taxon>eudicotyledons</taxon>
        <taxon>Gunneridae</taxon>
        <taxon>Pentapetalae</taxon>
        <taxon>asterids</taxon>
        <taxon>lamiids</taxon>
        <taxon>Lamiales</taxon>
        <taxon>Pedaliaceae</taxon>
        <taxon>Sesamum</taxon>
    </lineage>
</organism>
<reference evidence="2" key="2">
    <citation type="journal article" date="2024" name="Plant">
        <title>Genomic evolution and insights into agronomic trait innovations of Sesamum species.</title>
        <authorList>
            <person name="Miao H."/>
            <person name="Wang L."/>
            <person name="Qu L."/>
            <person name="Liu H."/>
            <person name="Sun Y."/>
            <person name="Le M."/>
            <person name="Wang Q."/>
            <person name="Wei S."/>
            <person name="Zheng Y."/>
            <person name="Lin W."/>
            <person name="Duan Y."/>
            <person name="Cao H."/>
            <person name="Xiong S."/>
            <person name="Wang X."/>
            <person name="Wei L."/>
            <person name="Li C."/>
            <person name="Ma Q."/>
            <person name="Ju M."/>
            <person name="Zhao R."/>
            <person name="Li G."/>
            <person name="Mu C."/>
            <person name="Tian Q."/>
            <person name="Mei H."/>
            <person name="Zhang T."/>
            <person name="Gao T."/>
            <person name="Zhang H."/>
        </authorList>
    </citation>
    <scope>NUCLEOTIDE SEQUENCE</scope>
    <source>
        <strain evidence="2">KEN8</strain>
    </source>
</reference>
<keyword evidence="1" id="KW-1133">Transmembrane helix</keyword>
<keyword evidence="1" id="KW-0472">Membrane</keyword>
<gene>
    <name evidence="2" type="ORF">Scaly_0479800</name>
</gene>
<accession>A0AAW2SG02</accession>
<keyword evidence="1" id="KW-0812">Transmembrane</keyword>
<sequence>MNREAILDIDSDKWLEAMKSEIDSMGSNQAKLVAKGYNQRPRVDFEETYSALAMAKFIRILLAIAACILLIGNDVNMLGDAKAWLPTQFFMKDTGEELILKGYNDASFQSDDDDAKSQSGYVFKLNGGVVAWKSSK</sequence>
<protein>
    <submittedName>
        <fullName evidence="2">Uncharacterized protein</fullName>
    </submittedName>
</protein>
<name>A0AAW2SG02_9LAMI</name>
<evidence type="ECO:0000256" key="1">
    <source>
        <dbReference type="SAM" id="Phobius"/>
    </source>
</evidence>
<reference evidence="2" key="1">
    <citation type="submission" date="2020-06" db="EMBL/GenBank/DDBJ databases">
        <authorList>
            <person name="Li T."/>
            <person name="Hu X."/>
            <person name="Zhang T."/>
            <person name="Song X."/>
            <person name="Zhang H."/>
            <person name="Dai N."/>
            <person name="Sheng W."/>
            <person name="Hou X."/>
            <person name="Wei L."/>
        </authorList>
    </citation>
    <scope>NUCLEOTIDE SEQUENCE</scope>
    <source>
        <strain evidence="2">KEN8</strain>
        <tissue evidence="2">Leaf</tissue>
    </source>
</reference>
<proteinExistence type="predicted"/>
<dbReference type="AlphaFoldDB" id="A0AAW2SG02"/>
<comment type="caution">
    <text evidence="2">The sequence shown here is derived from an EMBL/GenBank/DDBJ whole genome shotgun (WGS) entry which is preliminary data.</text>
</comment>
<dbReference type="EMBL" id="JACGWM010000002">
    <property type="protein sequence ID" value="KAL0391227.1"/>
    <property type="molecule type" value="Genomic_DNA"/>
</dbReference>
<evidence type="ECO:0000313" key="2">
    <source>
        <dbReference type="EMBL" id="KAL0391227.1"/>
    </source>
</evidence>
<feature type="transmembrane region" description="Helical" evidence="1">
    <location>
        <begin position="49"/>
        <end position="72"/>
    </location>
</feature>